<evidence type="ECO:0000313" key="2">
    <source>
        <dbReference type="EMBL" id="MVB09426.1"/>
    </source>
</evidence>
<name>A0A6N8HUI4_9FIRM</name>
<evidence type="ECO:0000256" key="1">
    <source>
        <dbReference type="SAM" id="SignalP"/>
    </source>
</evidence>
<comment type="caution">
    <text evidence="2">The sequence shown here is derived from an EMBL/GenBank/DDBJ whole genome shotgun (WGS) entry which is preliminary data.</text>
</comment>
<keyword evidence="3" id="KW-1185">Reference proteome</keyword>
<protein>
    <submittedName>
        <fullName evidence="2">Uncharacterized protein</fullName>
    </submittedName>
</protein>
<reference evidence="2 3" key="1">
    <citation type="submission" date="2019-09" db="EMBL/GenBank/DDBJ databases">
        <title>Genome sequence of Clostridium sp. EA1.</title>
        <authorList>
            <person name="Poehlein A."/>
            <person name="Bengelsdorf F.R."/>
            <person name="Daniel R."/>
        </authorList>
    </citation>
    <scope>NUCLEOTIDE SEQUENCE [LARGE SCALE GENOMIC DNA]</scope>
    <source>
        <strain evidence="2 3">EA1</strain>
    </source>
</reference>
<feature type="signal peptide" evidence="1">
    <location>
        <begin position="1"/>
        <end position="22"/>
    </location>
</feature>
<gene>
    <name evidence="2" type="ORF">CAFE_00820</name>
</gene>
<dbReference type="EMBL" id="VWXL01000003">
    <property type="protein sequence ID" value="MVB09426.1"/>
    <property type="molecule type" value="Genomic_DNA"/>
</dbReference>
<dbReference type="Proteomes" id="UP000469440">
    <property type="component" value="Unassembled WGS sequence"/>
</dbReference>
<keyword evidence="1" id="KW-0732">Signal</keyword>
<feature type="chain" id="PRO_5038379624" evidence="1">
    <location>
        <begin position="23"/>
        <end position="160"/>
    </location>
</feature>
<sequence>MIKTKRMLSVWRWLSRCLILISADKTMWFQTLLTGGRGEGAVPGLFYGPWNECGCWGWSTFSFKDTAEAMSLFAAVLTPLMPDKVTQVAASEIAVAFQGLAYVGGSSYFHGGVQRTRREAYYPNGTFAFSEYRYEIQTYLVDDEGNTHDLGTITQLYHVT</sequence>
<evidence type="ECO:0000313" key="3">
    <source>
        <dbReference type="Proteomes" id="UP000469440"/>
    </source>
</evidence>
<accession>A0A6N8HUI4</accession>
<organism evidence="2 3">
    <name type="scientific">Caproicibacter fermentans</name>
    <dbReference type="NCBI Taxonomy" id="2576756"/>
    <lineage>
        <taxon>Bacteria</taxon>
        <taxon>Bacillati</taxon>
        <taxon>Bacillota</taxon>
        <taxon>Clostridia</taxon>
        <taxon>Eubacteriales</taxon>
        <taxon>Acutalibacteraceae</taxon>
        <taxon>Caproicibacter</taxon>
    </lineage>
</organism>
<proteinExistence type="predicted"/>
<dbReference type="RefSeq" id="WP_156989470.1">
    <property type="nucleotide sequence ID" value="NZ_VWXL01000003.1"/>
</dbReference>
<dbReference type="AlphaFoldDB" id="A0A6N8HUI4"/>